<dbReference type="OrthoDB" id="1350910at2"/>
<gene>
    <name evidence="1" type="ORF">EQG61_02590</name>
</gene>
<proteinExistence type="predicted"/>
<evidence type="ECO:0000313" key="1">
    <source>
        <dbReference type="EMBL" id="RXR24350.1"/>
    </source>
</evidence>
<evidence type="ECO:0000313" key="2">
    <source>
        <dbReference type="Proteomes" id="UP000289857"/>
    </source>
</evidence>
<reference evidence="2" key="1">
    <citation type="submission" date="2019-01" db="EMBL/GenBank/DDBJ databases">
        <title>Cytophagaceae bacterium strain CAR-16.</title>
        <authorList>
            <person name="Chen W.-M."/>
        </authorList>
    </citation>
    <scope>NUCLEOTIDE SEQUENCE [LARGE SCALE GENOMIC DNA]</scope>
    <source>
        <strain evidence="2">WWJ-16</strain>
    </source>
</reference>
<dbReference type="AlphaFoldDB" id="A0A4V1N308"/>
<accession>A0A4V1N308</accession>
<sequence>MKAKHFLAIALLGFTVLSCKNEESKSEESVQEVVSNRFKITLNATVKKDDDFQVYYKDVNDPSVPFSEDKSIYVAVKGSETPQDIVFELPEGAKPLTLRMDFGLKKDLGDITVNRFSVEYKGKRIDAAGPTFFDYFRPDDSFVKVDKATSKISPIVAKDGNYDPMMFSVESFDQQLAQLVK</sequence>
<dbReference type="Proteomes" id="UP000289857">
    <property type="component" value="Unassembled WGS sequence"/>
</dbReference>
<dbReference type="PROSITE" id="PS51257">
    <property type="entry name" value="PROKAR_LIPOPROTEIN"/>
    <property type="match status" value="1"/>
</dbReference>
<dbReference type="EMBL" id="SBKN01000001">
    <property type="protein sequence ID" value="RXR24350.1"/>
    <property type="molecule type" value="Genomic_DNA"/>
</dbReference>
<organism evidence="1 2">
    <name type="scientific">Flavobacterium stagni</name>
    <dbReference type="NCBI Taxonomy" id="2506421"/>
    <lineage>
        <taxon>Bacteria</taxon>
        <taxon>Pseudomonadati</taxon>
        <taxon>Bacteroidota</taxon>
        <taxon>Flavobacteriia</taxon>
        <taxon>Flavobacteriales</taxon>
        <taxon>Flavobacteriaceae</taxon>
        <taxon>Flavobacterium</taxon>
    </lineage>
</organism>
<evidence type="ECO:0008006" key="3">
    <source>
        <dbReference type="Google" id="ProtNLM"/>
    </source>
</evidence>
<name>A0A4V1N308_9FLAO</name>
<comment type="caution">
    <text evidence="1">The sequence shown here is derived from an EMBL/GenBank/DDBJ whole genome shotgun (WGS) entry which is preliminary data.</text>
</comment>
<keyword evidence="2" id="KW-1185">Reference proteome</keyword>
<dbReference type="RefSeq" id="WP_129460327.1">
    <property type="nucleotide sequence ID" value="NZ_SBKN01000001.1"/>
</dbReference>
<protein>
    <recommendedName>
        <fullName evidence="3">Lipoprotein</fullName>
    </recommendedName>
</protein>